<dbReference type="PANTHER" id="PTHR43364">
    <property type="entry name" value="NADH-SPECIFIC METHYLGLYOXAL REDUCTASE-RELATED"/>
    <property type="match status" value="1"/>
</dbReference>
<keyword evidence="4" id="KW-1185">Reference proteome</keyword>
<dbReference type="InterPro" id="IPR036812">
    <property type="entry name" value="NAD(P)_OxRdtase_dom_sf"/>
</dbReference>
<dbReference type="Proteomes" id="UP001500893">
    <property type="component" value="Unassembled WGS sequence"/>
</dbReference>
<reference evidence="3 4" key="1">
    <citation type="journal article" date="2019" name="Int. J. Syst. Evol. Microbiol.">
        <title>The Global Catalogue of Microorganisms (GCM) 10K type strain sequencing project: providing services to taxonomists for standard genome sequencing and annotation.</title>
        <authorList>
            <consortium name="The Broad Institute Genomics Platform"/>
            <consortium name="The Broad Institute Genome Sequencing Center for Infectious Disease"/>
            <person name="Wu L."/>
            <person name="Ma J."/>
        </authorList>
    </citation>
    <scope>NUCLEOTIDE SEQUENCE [LARGE SCALE GENOMIC DNA]</scope>
    <source>
        <strain evidence="3 4">JCM 11574</strain>
    </source>
</reference>
<evidence type="ECO:0000256" key="1">
    <source>
        <dbReference type="ARBA" id="ARBA00023002"/>
    </source>
</evidence>
<sequence>MLPLCADQGVGVLPWSPLARGRLTRDWGTVTDRSAHDDFGGRLYLESDRAIVEAVTRIAAERGVPRARVALAWLLHQDTVAAPIVGAAKPHHVEDAVAAVGLELSDKEIEELQQPYTPRAVSGH</sequence>
<feature type="domain" description="NADP-dependent oxidoreductase" evidence="2">
    <location>
        <begin position="1"/>
        <end position="114"/>
    </location>
</feature>
<evidence type="ECO:0000259" key="2">
    <source>
        <dbReference type="Pfam" id="PF00248"/>
    </source>
</evidence>
<keyword evidence="1" id="KW-0560">Oxidoreductase</keyword>
<dbReference type="SUPFAM" id="SSF51430">
    <property type="entry name" value="NAD(P)-linked oxidoreductase"/>
    <property type="match status" value="1"/>
</dbReference>
<dbReference type="Gene3D" id="3.20.20.100">
    <property type="entry name" value="NADP-dependent oxidoreductase domain"/>
    <property type="match status" value="1"/>
</dbReference>
<organism evidence="3 4">
    <name type="scientific">Streptomyces rameus</name>
    <dbReference type="NCBI Taxonomy" id="68261"/>
    <lineage>
        <taxon>Bacteria</taxon>
        <taxon>Bacillati</taxon>
        <taxon>Actinomycetota</taxon>
        <taxon>Actinomycetes</taxon>
        <taxon>Kitasatosporales</taxon>
        <taxon>Streptomycetaceae</taxon>
        <taxon>Streptomyces</taxon>
    </lineage>
</organism>
<gene>
    <name evidence="3" type="ORF">GCM10010521_74020</name>
</gene>
<evidence type="ECO:0000313" key="4">
    <source>
        <dbReference type="Proteomes" id="UP001500893"/>
    </source>
</evidence>
<comment type="caution">
    <text evidence="3">The sequence shown here is derived from an EMBL/GenBank/DDBJ whole genome shotgun (WGS) entry which is preliminary data.</text>
</comment>
<evidence type="ECO:0000313" key="3">
    <source>
        <dbReference type="EMBL" id="GAA2784959.1"/>
    </source>
</evidence>
<dbReference type="EMBL" id="BAAAVM010000167">
    <property type="protein sequence ID" value="GAA2784959.1"/>
    <property type="molecule type" value="Genomic_DNA"/>
</dbReference>
<name>A0ABN3V9C0_9ACTN</name>
<dbReference type="InterPro" id="IPR023210">
    <property type="entry name" value="NADP_OxRdtase_dom"/>
</dbReference>
<dbReference type="PANTHER" id="PTHR43364:SF4">
    <property type="entry name" value="NAD(P)-LINKED OXIDOREDUCTASE SUPERFAMILY PROTEIN"/>
    <property type="match status" value="1"/>
</dbReference>
<dbReference type="InterPro" id="IPR050523">
    <property type="entry name" value="AKR_Detox_Biosynth"/>
</dbReference>
<proteinExistence type="predicted"/>
<dbReference type="Pfam" id="PF00248">
    <property type="entry name" value="Aldo_ket_red"/>
    <property type="match status" value="1"/>
</dbReference>
<protein>
    <recommendedName>
        <fullName evidence="2">NADP-dependent oxidoreductase domain-containing protein</fullName>
    </recommendedName>
</protein>
<accession>A0ABN3V9C0</accession>